<dbReference type="Pfam" id="PF12937">
    <property type="entry name" value="F-box-like"/>
    <property type="match status" value="1"/>
</dbReference>
<dbReference type="CDD" id="cd23826">
    <property type="entry name" value="UEV_Morgue-like"/>
    <property type="match status" value="1"/>
</dbReference>
<dbReference type="InterPro" id="IPR001810">
    <property type="entry name" value="F-box_dom"/>
</dbReference>
<dbReference type="AlphaFoldDB" id="A0AAJ7BRF9"/>
<dbReference type="PROSITE" id="PS50127">
    <property type="entry name" value="UBC_2"/>
    <property type="match status" value="1"/>
</dbReference>
<accession>A0AAJ7BRF9</accession>
<evidence type="ECO:0000259" key="7">
    <source>
        <dbReference type="PROSITE" id="PS50127"/>
    </source>
</evidence>
<dbReference type="CTD" id="33648"/>
<evidence type="ECO:0000313" key="9">
    <source>
        <dbReference type="Proteomes" id="UP000694920"/>
    </source>
</evidence>
<evidence type="ECO:0000256" key="6">
    <source>
        <dbReference type="SAM" id="MobiDB-lite"/>
    </source>
</evidence>
<dbReference type="RefSeq" id="XP_015592574.1">
    <property type="nucleotide sequence ID" value="XM_015737088.2"/>
</dbReference>
<dbReference type="PANTHER" id="PTHR24067">
    <property type="entry name" value="UBIQUITIN-CONJUGATING ENZYME E2"/>
    <property type="match status" value="1"/>
</dbReference>
<gene>
    <name evidence="10" type="primary">LOC107266512</name>
</gene>
<dbReference type="InterPro" id="IPR036047">
    <property type="entry name" value="F-box-like_dom_sf"/>
</dbReference>
<dbReference type="SUPFAM" id="SSF54495">
    <property type="entry name" value="UBC-like"/>
    <property type="match status" value="1"/>
</dbReference>
<proteinExistence type="predicted"/>
<dbReference type="Pfam" id="PF00179">
    <property type="entry name" value="UQ_con"/>
    <property type="match status" value="1"/>
</dbReference>
<evidence type="ECO:0000256" key="4">
    <source>
        <dbReference type="ARBA" id="ARBA00022786"/>
    </source>
</evidence>
<evidence type="ECO:0000256" key="2">
    <source>
        <dbReference type="ARBA" id="ARBA00022679"/>
    </source>
</evidence>
<keyword evidence="5" id="KW-0067">ATP-binding</keyword>
<feature type="domain" description="UBC core" evidence="7">
    <location>
        <begin position="385"/>
        <end position="531"/>
    </location>
</feature>
<evidence type="ECO:0000313" key="10">
    <source>
        <dbReference type="RefSeq" id="XP_015592574.1"/>
    </source>
</evidence>
<dbReference type="PROSITE" id="PS50181">
    <property type="entry name" value="FBOX"/>
    <property type="match status" value="1"/>
</dbReference>
<dbReference type="GO" id="GO:0005524">
    <property type="term" value="F:ATP binding"/>
    <property type="evidence" value="ECO:0007669"/>
    <property type="project" value="UniProtKB-KW"/>
</dbReference>
<sequence length="540" mass="61874">MAGDKTTSNSQNVGNGEKVNDNGDSNLYVDLEDEFSDVTEHVPCPEFQFLTTTCYICNGYYGPCFEEPVCATCHAFLFPDDIGLLQVPIFSEKTDDEDSGNDEPTDLFYNAERRTSQQQQNSPQNPNSVVPNIQNYPNQNGHPYVPVQNSSALRDYPIPQDNANLNRTRQEPTGIPQNIRSSNAVHADHENASNNYINDRSRNLNQQNPNHQLHDPVEEDLLSPEEAVPPGDGNDFENPDQYHRYPWNCRVYGDVGEPSRPRSLSERLELLTNHKHIEHEPVNEPGLVETLPPEVLLAVFSHLDDVSLWSAANVCRRWCGLLSTHLTPHQWEHHVKLRWPLFRHIGHVGDWYKVYDYLASSAPCRTCLAQTSLRTRRPRIEENSWRKNRLRNELKTLRIDPPEGIEATPLDKMCYQWQATITGPVGSPYEGGLFYLYLQVPYSYPMSPPVVRFLTKILHPNVSRHGDVGIDSIHHNWSLALTISKVLISVQSLLTDPYCQVCMEPELGEMYLNDRERFEEVARAWTWRYAMHDIMSPSLF</sequence>
<dbReference type="Gene3D" id="1.20.1280.50">
    <property type="match status" value="1"/>
</dbReference>
<evidence type="ECO:0000256" key="1">
    <source>
        <dbReference type="ARBA" id="ARBA00012486"/>
    </source>
</evidence>
<keyword evidence="9" id="KW-1185">Reference proteome</keyword>
<evidence type="ECO:0000256" key="3">
    <source>
        <dbReference type="ARBA" id="ARBA00022741"/>
    </source>
</evidence>
<dbReference type="InterPro" id="IPR016135">
    <property type="entry name" value="UBQ-conjugating_enzyme/RWD"/>
</dbReference>
<dbReference type="Proteomes" id="UP000694920">
    <property type="component" value="Unplaced"/>
</dbReference>
<feature type="compositionally biased region" description="Low complexity" evidence="6">
    <location>
        <begin position="116"/>
        <end position="135"/>
    </location>
</feature>
<keyword evidence="2" id="KW-0808">Transferase</keyword>
<feature type="compositionally biased region" description="Polar residues" evidence="6">
    <location>
        <begin position="136"/>
        <end position="152"/>
    </location>
</feature>
<reference evidence="10" key="1">
    <citation type="submission" date="2025-08" db="UniProtKB">
        <authorList>
            <consortium name="RefSeq"/>
        </authorList>
    </citation>
    <scope>IDENTIFICATION</scope>
</reference>
<evidence type="ECO:0000259" key="8">
    <source>
        <dbReference type="PROSITE" id="PS50181"/>
    </source>
</evidence>
<dbReference type="GO" id="GO:0061631">
    <property type="term" value="F:ubiquitin conjugating enzyme activity"/>
    <property type="evidence" value="ECO:0007669"/>
    <property type="project" value="UniProtKB-EC"/>
</dbReference>
<dbReference type="InterPro" id="IPR050113">
    <property type="entry name" value="Ub_conjugating_enzyme"/>
</dbReference>
<dbReference type="GeneID" id="107266512"/>
<feature type="compositionally biased region" description="Polar residues" evidence="6">
    <location>
        <begin position="175"/>
        <end position="184"/>
    </location>
</feature>
<dbReference type="SUPFAM" id="SSF81383">
    <property type="entry name" value="F-box domain"/>
    <property type="match status" value="1"/>
</dbReference>
<dbReference type="EC" id="2.3.2.23" evidence="1"/>
<keyword evidence="3" id="KW-0547">Nucleotide-binding</keyword>
<dbReference type="FunFam" id="3.10.110.10:FF:000060">
    <property type="entry name" value="Ubiquitin conjugating enzyme (UbcB)"/>
    <property type="match status" value="1"/>
</dbReference>
<feature type="region of interest" description="Disordered" evidence="6">
    <location>
        <begin position="1"/>
        <end position="27"/>
    </location>
</feature>
<dbReference type="Gene3D" id="3.10.110.10">
    <property type="entry name" value="Ubiquitin Conjugating Enzyme"/>
    <property type="match status" value="1"/>
</dbReference>
<dbReference type="SMART" id="SM00212">
    <property type="entry name" value="UBCc"/>
    <property type="match status" value="1"/>
</dbReference>
<dbReference type="InterPro" id="IPR000608">
    <property type="entry name" value="UBC"/>
</dbReference>
<feature type="compositionally biased region" description="Polar residues" evidence="6">
    <location>
        <begin position="1"/>
        <end position="14"/>
    </location>
</feature>
<evidence type="ECO:0000256" key="5">
    <source>
        <dbReference type="ARBA" id="ARBA00022840"/>
    </source>
</evidence>
<feature type="region of interest" description="Disordered" evidence="6">
    <location>
        <begin position="114"/>
        <end position="215"/>
    </location>
</feature>
<name>A0AAJ7BRF9_CEPCN</name>
<protein>
    <recommendedName>
        <fullName evidence="1">E2 ubiquitin-conjugating enzyme</fullName>
        <ecNumber evidence="1">2.3.2.23</ecNumber>
    </recommendedName>
</protein>
<dbReference type="KEGG" id="ccin:107266512"/>
<keyword evidence="4" id="KW-0833">Ubl conjugation pathway</keyword>
<organism evidence="9 10">
    <name type="scientific">Cephus cinctus</name>
    <name type="common">Wheat stem sawfly</name>
    <dbReference type="NCBI Taxonomy" id="211228"/>
    <lineage>
        <taxon>Eukaryota</taxon>
        <taxon>Metazoa</taxon>
        <taxon>Ecdysozoa</taxon>
        <taxon>Arthropoda</taxon>
        <taxon>Hexapoda</taxon>
        <taxon>Insecta</taxon>
        <taxon>Pterygota</taxon>
        <taxon>Neoptera</taxon>
        <taxon>Endopterygota</taxon>
        <taxon>Hymenoptera</taxon>
        <taxon>Cephoidea</taxon>
        <taxon>Cephidae</taxon>
        <taxon>Cephus</taxon>
    </lineage>
</organism>
<feature type="domain" description="F-box" evidence="8">
    <location>
        <begin position="285"/>
        <end position="334"/>
    </location>
</feature>